<name>A0A176QEX6_9MICO</name>
<sequence length="237" mass="24035">MLTQHVTHDARTDDGAGVVVVAAGSGTRLGADRPKALVEVAGATLLEHALVGATGSGAGHVVVVAPADHLAQAEGVVARLRTRAAVTVVPGGAERTDSVAAGLAALPPGLDVVLVHDAARCLAPASLFERVTATVRAGAAGAVPGLAVVDTIKVVDERGAITATPARASLRAVQTPQGFRADLLRAAHATGVQATDDAALVEALGHEVLVVEGDERALKVTTVEDLRRVERWLTEGR</sequence>
<dbReference type="GO" id="GO:0050518">
    <property type="term" value="F:2-C-methyl-D-erythritol 4-phosphate cytidylyltransferase activity"/>
    <property type="evidence" value="ECO:0007669"/>
    <property type="project" value="UniProtKB-UniRule"/>
</dbReference>
<comment type="similarity">
    <text evidence="3 7">Belongs to the IspD/TarI cytidylyltransferase family. IspD subfamily.</text>
</comment>
<dbReference type="PANTHER" id="PTHR32125">
    <property type="entry name" value="2-C-METHYL-D-ERYTHRITOL 4-PHOSPHATE CYTIDYLYLTRANSFERASE, CHLOROPLASTIC"/>
    <property type="match status" value="1"/>
</dbReference>
<dbReference type="PROSITE" id="PS01295">
    <property type="entry name" value="ISPD"/>
    <property type="match status" value="1"/>
</dbReference>
<comment type="caution">
    <text evidence="8">The sequence shown here is derived from an EMBL/GenBank/DDBJ whole genome shotgun (WGS) entry which is preliminary data.</text>
</comment>
<evidence type="ECO:0000256" key="5">
    <source>
        <dbReference type="ARBA" id="ARBA00022695"/>
    </source>
</evidence>
<organism evidence="8 9">
    <name type="scientific">Janibacter melonis</name>
    <dbReference type="NCBI Taxonomy" id="262209"/>
    <lineage>
        <taxon>Bacteria</taxon>
        <taxon>Bacillati</taxon>
        <taxon>Actinomycetota</taxon>
        <taxon>Actinomycetes</taxon>
        <taxon>Micrococcales</taxon>
        <taxon>Intrasporangiaceae</taxon>
        <taxon>Janibacter</taxon>
    </lineage>
</organism>
<protein>
    <recommendedName>
        <fullName evidence="7">2-C-methyl-D-erythritol 4-phosphate cytidylyltransferase</fullName>
        <ecNumber evidence="7">2.7.7.60</ecNumber>
    </recommendedName>
    <alternativeName>
        <fullName evidence="7">4-diphosphocytidyl-2C-methyl-D-erythritol synthase</fullName>
    </alternativeName>
    <alternativeName>
        <fullName evidence="7">MEP cytidylyltransferase</fullName>
        <shortName evidence="7">MCT</shortName>
    </alternativeName>
</protein>
<dbReference type="EMBL" id="LQZG01000001">
    <property type="protein sequence ID" value="OAB88326.1"/>
    <property type="molecule type" value="Genomic_DNA"/>
</dbReference>
<dbReference type="InterPro" id="IPR050088">
    <property type="entry name" value="IspD/TarI_cytidylyltransf_bact"/>
</dbReference>
<evidence type="ECO:0000256" key="2">
    <source>
        <dbReference type="ARBA" id="ARBA00004787"/>
    </source>
</evidence>
<dbReference type="UniPathway" id="UPA00056">
    <property type="reaction ID" value="UER00093"/>
</dbReference>
<dbReference type="Pfam" id="PF01128">
    <property type="entry name" value="IspD"/>
    <property type="match status" value="1"/>
</dbReference>
<keyword evidence="5 7" id="KW-0548">Nucleotidyltransferase</keyword>
<accession>A0A176QEX6</accession>
<dbReference type="EC" id="2.7.7.60" evidence="7"/>
<comment type="pathway">
    <text evidence="2 7">Isoprenoid biosynthesis; isopentenyl diphosphate biosynthesis via DXP pathway; isopentenyl diphosphate from 1-deoxy-D-xylulose 5-phosphate: step 2/6.</text>
</comment>
<dbReference type="Gene3D" id="3.90.550.10">
    <property type="entry name" value="Spore Coat Polysaccharide Biosynthesis Protein SpsA, Chain A"/>
    <property type="match status" value="1"/>
</dbReference>
<dbReference type="RefSeq" id="WP_068269896.1">
    <property type="nucleotide sequence ID" value="NZ_LQZG01000001.1"/>
</dbReference>
<evidence type="ECO:0000256" key="7">
    <source>
        <dbReference type="HAMAP-Rule" id="MF_00108"/>
    </source>
</evidence>
<evidence type="ECO:0000256" key="1">
    <source>
        <dbReference type="ARBA" id="ARBA00001282"/>
    </source>
</evidence>
<evidence type="ECO:0000313" key="9">
    <source>
        <dbReference type="Proteomes" id="UP000076976"/>
    </source>
</evidence>
<keyword evidence="9" id="KW-1185">Reference proteome</keyword>
<evidence type="ECO:0000256" key="6">
    <source>
        <dbReference type="ARBA" id="ARBA00023229"/>
    </source>
</evidence>
<keyword evidence="4 7" id="KW-0808">Transferase</keyword>
<comment type="function">
    <text evidence="7">Catalyzes the formation of 4-diphosphocytidyl-2-C-methyl-D-erythritol from CTP and 2-C-methyl-D-erythritol 4-phosphate (MEP).</text>
</comment>
<dbReference type="STRING" id="262209.AWH69_00465"/>
<reference evidence="8 9" key="1">
    <citation type="submission" date="2016-01" db="EMBL/GenBank/DDBJ databases">
        <title>Janibacter melonis strain CD11_4 genome sequencing and assembly.</title>
        <authorList>
            <person name="Nair G.R."/>
            <person name="Kaur G."/>
            <person name="Chander A.M."/>
            <person name="Mayilraj S."/>
        </authorList>
    </citation>
    <scope>NUCLEOTIDE SEQUENCE [LARGE SCALE GENOMIC DNA]</scope>
    <source>
        <strain evidence="8 9">CD11-4</strain>
    </source>
</reference>
<evidence type="ECO:0000313" key="8">
    <source>
        <dbReference type="EMBL" id="OAB88326.1"/>
    </source>
</evidence>
<dbReference type="InterPro" id="IPR029044">
    <property type="entry name" value="Nucleotide-diphossugar_trans"/>
</dbReference>
<feature type="site" description="Transition state stabilizer" evidence="7">
    <location>
        <position position="35"/>
    </location>
</feature>
<dbReference type="GO" id="GO:0019288">
    <property type="term" value="P:isopentenyl diphosphate biosynthetic process, methylerythritol 4-phosphate pathway"/>
    <property type="evidence" value="ECO:0007669"/>
    <property type="project" value="UniProtKB-UniRule"/>
</dbReference>
<keyword evidence="6 7" id="KW-0414">Isoprene biosynthesis</keyword>
<dbReference type="SUPFAM" id="SSF53448">
    <property type="entry name" value="Nucleotide-diphospho-sugar transferases"/>
    <property type="match status" value="1"/>
</dbReference>
<feature type="site" description="Positions MEP for the nucleophilic attack" evidence="7">
    <location>
        <position position="219"/>
    </location>
</feature>
<feature type="site" description="Transition state stabilizer" evidence="7">
    <location>
        <position position="28"/>
    </location>
</feature>
<dbReference type="FunFam" id="3.90.550.10:FF:000003">
    <property type="entry name" value="2-C-methyl-D-erythritol 4-phosphate cytidylyltransferase"/>
    <property type="match status" value="1"/>
</dbReference>
<evidence type="ECO:0000256" key="3">
    <source>
        <dbReference type="ARBA" id="ARBA00009789"/>
    </source>
</evidence>
<dbReference type="NCBIfam" id="TIGR00453">
    <property type="entry name" value="ispD"/>
    <property type="match status" value="1"/>
</dbReference>
<dbReference type="HAMAP" id="MF_00108">
    <property type="entry name" value="IspD"/>
    <property type="match status" value="1"/>
</dbReference>
<dbReference type="InterPro" id="IPR001228">
    <property type="entry name" value="IspD"/>
</dbReference>
<dbReference type="Proteomes" id="UP000076976">
    <property type="component" value="Unassembled WGS sequence"/>
</dbReference>
<feature type="site" description="Positions MEP for the nucleophilic attack" evidence="7">
    <location>
        <position position="167"/>
    </location>
</feature>
<dbReference type="PANTHER" id="PTHR32125:SF4">
    <property type="entry name" value="2-C-METHYL-D-ERYTHRITOL 4-PHOSPHATE CYTIDYLYLTRANSFERASE, CHLOROPLASTIC"/>
    <property type="match status" value="1"/>
</dbReference>
<dbReference type="InterPro" id="IPR018294">
    <property type="entry name" value="ISPD_synthase_CS"/>
</dbReference>
<evidence type="ECO:0000256" key="4">
    <source>
        <dbReference type="ARBA" id="ARBA00022679"/>
    </source>
</evidence>
<gene>
    <name evidence="7" type="primary">ispD</name>
    <name evidence="8" type="ORF">AWH69_00465</name>
</gene>
<dbReference type="AlphaFoldDB" id="A0A176QEX6"/>
<dbReference type="InterPro" id="IPR034683">
    <property type="entry name" value="IspD/TarI"/>
</dbReference>
<dbReference type="CDD" id="cd02516">
    <property type="entry name" value="CDP-ME_synthetase"/>
    <property type="match status" value="1"/>
</dbReference>
<comment type="catalytic activity">
    <reaction evidence="1 7">
        <text>2-C-methyl-D-erythritol 4-phosphate + CTP + H(+) = 4-CDP-2-C-methyl-D-erythritol + diphosphate</text>
        <dbReference type="Rhea" id="RHEA:13429"/>
        <dbReference type="ChEBI" id="CHEBI:15378"/>
        <dbReference type="ChEBI" id="CHEBI:33019"/>
        <dbReference type="ChEBI" id="CHEBI:37563"/>
        <dbReference type="ChEBI" id="CHEBI:57823"/>
        <dbReference type="ChEBI" id="CHEBI:58262"/>
        <dbReference type="EC" id="2.7.7.60"/>
    </reaction>
</comment>
<proteinExistence type="inferred from homology"/>